<dbReference type="InterPro" id="IPR039638">
    <property type="entry name" value="MED33A/B"/>
</dbReference>
<reference evidence="1" key="1">
    <citation type="journal article" date="2018" name="DNA Res.">
        <title>Multiple hybrid de novo genome assembly of finger millet, an orphan allotetraploid crop.</title>
        <authorList>
            <person name="Hatakeyama M."/>
            <person name="Aluri S."/>
            <person name="Balachadran M.T."/>
            <person name="Sivarajan S.R."/>
            <person name="Patrignani A."/>
            <person name="Gruter S."/>
            <person name="Poveda L."/>
            <person name="Shimizu-Inatsugi R."/>
            <person name="Baeten J."/>
            <person name="Francoijs K.J."/>
            <person name="Nataraja K.N."/>
            <person name="Reddy Y.A.N."/>
            <person name="Phadnis S."/>
            <person name="Ravikumar R.L."/>
            <person name="Schlapbach R."/>
            <person name="Sreeman S.M."/>
            <person name="Shimizu K.K."/>
        </authorList>
    </citation>
    <scope>NUCLEOTIDE SEQUENCE</scope>
</reference>
<name>A0AAV5DUX2_ELECO</name>
<reference evidence="1" key="2">
    <citation type="submission" date="2021-12" db="EMBL/GenBank/DDBJ databases">
        <title>Resequencing data analysis of finger millet.</title>
        <authorList>
            <person name="Hatakeyama M."/>
            <person name="Aluri S."/>
            <person name="Balachadran M.T."/>
            <person name="Sivarajan S.R."/>
            <person name="Poveda L."/>
            <person name="Shimizu-Inatsugi R."/>
            <person name="Schlapbach R."/>
            <person name="Sreeman S.M."/>
            <person name="Shimizu K.K."/>
        </authorList>
    </citation>
    <scope>NUCLEOTIDE SEQUENCE</scope>
</reference>
<comment type="caution">
    <text evidence="1">The sequence shown here is derived from an EMBL/GenBank/DDBJ whole genome shotgun (WGS) entry which is preliminary data.</text>
</comment>
<proteinExistence type="predicted"/>
<keyword evidence="2" id="KW-1185">Reference proteome</keyword>
<gene>
    <name evidence="1" type="primary">gb00819</name>
    <name evidence="1" type="ORF">PR202_gb00819</name>
</gene>
<evidence type="ECO:0000313" key="2">
    <source>
        <dbReference type="Proteomes" id="UP001054889"/>
    </source>
</evidence>
<accession>A0AAV5DUX2</accession>
<sequence>MADAAAELERRVMAAVKASAARGDPPLLQAAEAARCARGASASVGLALAPALVGNLCFTHNTGAMWKLLDQAMASRLVSPLHTLALLTPRVVPNRREQPEAYKLYLELLSRLAKLIDDAMQLSQKYGFPHLDFGHAVILFIFALIKLMIDCILEGCESPNISVDEHDTRKAALVVSNIKVEKDNMYNSFKDSSIKAVGNMLHLIVEACIARNLIDTSAYLWPGYVVPVKESSAVKESPWSTLGEGSPLMELKDALMVTPASR</sequence>
<dbReference type="GO" id="GO:2000762">
    <property type="term" value="P:regulation of phenylpropanoid metabolic process"/>
    <property type="evidence" value="ECO:0007669"/>
    <property type="project" value="InterPro"/>
</dbReference>
<evidence type="ECO:0000313" key="1">
    <source>
        <dbReference type="EMBL" id="GJN14044.1"/>
    </source>
</evidence>
<dbReference type="GO" id="GO:0016592">
    <property type="term" value="C:mediator complex"/>
    <property type="evidence" value="ECO:0007669"/>
    <property type="project" value="InterPro"/>
</dbReference>
<organism evidence="1 2">
    <name type="scientific">Eleusine coracana subsp. coracana</name>
    <dbReference type="NCBI Taxonomy" id="191504"/>
    <lineage>
        <taxon>Eukaryota</taxon>
        <taxon>Viridiplantae</taxon>
        <taxon>Streptophyta</taxon>
        <taxon>Embryophyta</taxon>
        <taxon>Tracheophyta</taxon>
        <taxon>Spermatophyta</taxon>
        <taxon>Magnoliopsida</taxon>
        <taxon>Liliopsida</taxon>
        <taxon>Poales</taxon>
        <taxon>Poaceae</taxon>
        <taxon>PACMAD clade</taxon>
        <taxon>Chloridoideae</taxon>
        <taxon>Cynodonteae</taxon>
        <taxon>Eleusininae</taxon>
        <taxon>Eleusine</taxon>
    </lineage>
</organism>
<dbReference type="Proteomes" id="UP001054889">
    <property type="component" value="Unassembled WGS sequence"/>
</dbReference>
<dbReference type="PANTHER" id="PTHR33739:SF10">
    <property type="entry name" value="OS05G0312000 PROTEIN"/>
    <property type="match status" value="1"/>
</dbReference>
<dbReference type="EMBL" id="BQKI01000071">
    <property type="protein sequence ID" value="GJN14044.1"/>
    <property type="molecule type" value="Genomic_DNA"/>
</dbReference>
<dbReference type="PANTHER" id="PTHR33739">
    <property type="entry name" value="OS07G0681500 PROTEIN"/>
    <property type="match status" value="1"/>
</dbReference>
<dbReference type="AlphaFoldDB" id="A0AAV5DUX2"/>
<protein>
    <submittedName>
        <fullName evidence="1">Uncharacterized protein</fullName>
    </submittedName>
</protein>